<dbReference type="Proteomes" id="UP001320154">
    <property type="component" value="Unassembled WGS sequence"/>
</dbReference>
<sequence>MSQQAHALSLGATVGENSYSIQGTQRIVPGLHAGAGYYSSDDSGGDARAYSGSLMFTPYTPLVDVSFGARYQYLDTDYGDGGNLGVSGSAYIPTTIPRLSLGGYAHYFPSALSHGDVDESYEYGANLRFRVLGNSFLTGGYRYYKADFDGDGGGSRRLESGWVMGVSVGF</sequence>
<gene>
    <name evidence="1" type="ORF">HOP60_20865</name>
</gene>
<accession>A0ABS9BBD0</accession>
<dbReference type="Pfam" id="PF07437">
    <property type="entry name" value="YfaZ"/>
    <property type="match status" value="1"/>
</dbReference>
<evidence type="ECO:0008006" key="3">
    <source>
        <dbReference type="Google" id="ProtNLM"/>
    </source>
</evidence>
<organism evidence="1 2">
    <name type="scientific">Billgrantia desiderata</name>
    <dbReference type="NCBI Taxonomy" id="52021"/>
    <lineage>
        <taxon>Bacteria</taxon>
        <taxon>Pseudomonadati</taxon>
        <taxon>Pseudomonadota</taxon>
        <taxon>Gammaproteobacteria</taxon>
        <taxon>Oceanospirillales</taxon>
        <taxon>Halomonadaceae</taxon>
        <taxon>Billgrantia</taxon>
    </lineage>
</organism>
<keyword evidence="2" id="KW-1185">Reference proteome</keyword>
<evidence type="ECO:0000313" key="2">
    <source>
        <dbReference type="Proteomes" id="UP001320154"/>
    </source>
</evidence>
<protein>
    <recommendedName>
        <fullName evidence="3">YfaZ</fullName>
    </recommendedName>
</protein>
<evidence type="ECO:0000313" key="1">
    <source>
        <dbReference type="EMBL" id="MCE8049168.1"/>
    </source>
</evidence>
<name>A0ABS9BBD0_9GAMM</name>
<proteinExistence type="predicted"/>
<reference evidence="1 2" key="1">
    <citation type="journal article" date="2021" name="Front. Microbiol.">
        <title>Aerobic Denitrification and Heterotrophic Sulfur Oxidation in the Genus Halomonas Revealed by Six Novel Species Characterizations and Genome-Based Analysis.</title>
        <authorList>
            <person name="Wang L."/>
            <person name="Shao Z."/>
        </authorList>
    </citation>
    <scope>NUCLEOTIDE SEQUENCE [LARGE SCALE GENOMIC DNA]</scope>
    <source>
        <strain evidence="1 2">MCCC 1A05748</strain>
    </source>
</reference>
<dbReference type="SUPFAM" id="SSF56935">
    <property type="entry name" value="Porins"/>
    <property type="match status" value="1"/>
</dbReference>
<dbReference type="EMBL" id="JABFTQ010000019">
    <property type="protein sequence ID" value="MCE8049168.1"/>
    <property type="molecule type" value="Genomic_DNA"/>
</dbReference>
<dbReference type="InterPro" id="IPR009998">
    <property type="entry name" value="YfaZ"/>
</dbReference>
<comment type="caution">
    <text evidence="1">The sequence shown here is derived from an EMBL/GenBank/DDBJ whole genome shotgun (WGS) entry which is preliminary data.</text>
</comment>